<dbReference type="InterPro" id="IPR010466">
    <property type="entry name" value="DUF1058"/>
</dbReference>
<dbReference type="Proteomes" id="UP000239736">
    <property type="component" value="Unassembled WGS sequence"/>
</dbReference>
<keyword evidence="2" id="KW-1185">Reference proteome</keyword>
<evidence type="ECO:0000313" key="1">
    <source>
        <dbReference type="EMBL" id="PPB79919.1"/>
    </source>
</evidence>
<accession>A0A2S5JES9</accession>
<sequence length="189" mass="21042">MMARPGNFRARWAIVWGAIATCLALIVPAIPVTAQQSGGETTQMSQTRRGPVTNLPLPRFVSLKASKANVRRGPGLNHRIDWVFQHRGMPLLVTAEYGHWRRVEDQEGQGGWIYYTMLSGVRTVSVTRDDVRLMSRPDPESEVVARARLGAIARLGECVPGWCRITADGIKGWVPRDAIWGVAPDEMRQ</sequence>
<dbReference type="Pfam" id="PF06347">
    <property type="entry name" value="SH3_4"/>
    <property type="match status" value="2"/>
</dbReference>
<reference evidence="1 2" key="1">
    <citation type="submission" date="2018-01" db="EMBL/GenBank/DDBJ databases">
        <title>Genomic Encyclopedia of Archaeal and Bacterial Type Strains, Phase II (KMG-II): from individual species to whole genera.</title>
        <authorList>
            <person name="Goeker M."/>
        </authorList>
    </citation>
    <scope>NUCLEOTIDE SEQUENCE [LARGE SCALE GENOMIC DNA]</scope>
    <source>
        <strain evidence="1 2">DSM 12048</strain>
    </source>
</reference>
<protein>
    <submittedName>
        <fullName evidence="1">SH3-like domain-containing protein</fullName>
    </submittedName>
</protein>
<dbReference type="Gene3D" id="2.30.30.40">
    <property type="entry name" value="SH3 Domains"/>
    <property type="match status" value="2"/>
</dbReference>
<name>A0A2S5JES9_9RHOB</name>
<dbReference type="OrthoDB" id="9810773at2"/>
<organism evidence="1 2">
    <name type="scientific">Albidovulum inexpectatum</name>
    <dbReference type="NCBI Taxonomy" id="196587"/>
    <lineage>
        <taxon>Bacteria</taxon>
        <taxon>Pseudomonadati</taxon>
        <taxon>Pseudomonadota</taxon>
        <taxon>Alphaproteobacteria</taxon>
        <taxon>Rhodobacterales</taxon>
        <taxon>Paracoccaceae</taxon>
        <taxon>Albidovulum</taxon>
    </lineage>
</organism>
<evidence type="ECO:0000313" key="2">
    <source>
        <dbReference type="Proteomes" id="UP000239736"/>
    </source>
</evidence>
<proteinExistence type="predicted"/>
<dbReference type="EMBL" id="PRDS01000008">
    <property type="protein sequence ID" value="PPB79919.1"/>
    <property type="molecule type" value="Genomic_DNA"/>
</dbReference>
<gene>
    <name evidence="1" type="ORF">LV82_02476</name>
</gene>
<comment type="caution">
    <text evidence="1">The sequence shown here is derived from an EMBL/GenBank/DDBJ whole genome shotgun (WGS) entry which is preliminary data.</text>
</comment>
<dbReference type="AlphaFoldDB" id="A0A2S5JES9"/>